<dbReference type="Proteomes" id="UP001438707">
    <property type="component" value="Unassembled WGS sequence"/>
</dbReference>
<dbReference type="PANTHER" id="PTHR31694:SF26">
    <property type="entry name" value="OS05G0151100 PROTEIN"/>
    <property type="match status" value="1"/>
</dbReference>
<dbReference type="Pfam" id="PF13668">
    <property type="entry name" value="Ferritin_2"/>
    <property type="match status" value="1"/>
</dbReference>
<name>A0AAW1QHW2_9CHLO</name>
<dbReference type="EMBL" id="JALJOS010000041">
    <property type="protein sequence ID" value="KAK9821048.1"/>
    <property type="molecule type" value="Genomic_DNA"/>
</dbReference>
<evidence type="ECO:0000313" key="3">
    <source>
        <dbReference type="Proteomes" id="UP001438707"/>
    </source>
</evidence>
<dbReference type="PANTHER" id="PTHR31694">
    <property type="entry name" value="DESICCATION-LIKE PROTEIN"/>
    <property type="match status" value="1"/>
</dbReference>
<reference evidence="2 3" key="1">
    <citation type="journal article" date="2024" name="Nat. Commun.">
        <title>Phylogenomics reveals the evolutionary origins of lichenization in chlorophyte algae.</title>
        <authorList>
            <person name="Puginier C."/>
            <person name="Libourel C."/>
            <person name="Otte J."/>
            <person name="Skaloud P."/>
            <person name="Haon M."/>
            <person name="Grisel S."/>
            <person name="Petersen M."/>
            <person name="Berrin J.G."/>
            <person name="Delaux P.M."/>
            <person name="Dal Grande F."/>
            <person name="Keller J."/>
        </authorList>
    </citation>
    <scope>NUCLEOTIDE SEQUENCE [LARGE SCALE GENOMIC DNA]</scope>
    <source>
        <strain evidence="2 3">SAG 2145</strain>
    </source>
</reference>
<dbReference type="InterPro" id="IPR052965">
    <property type="entry name" value="Pigment-catalase-like"/>
</dbReference>
<gene>
    <name evidence="2" type="ORF">WJX74_005859</name>
</gene>
<proteinExistence type="predicted"/>
<keyword evidence="1" id="KW-0732">Signal</keyword>
<keyword evidence="3" id="KW-1185">Reference proteome</keyword>
<organism evidence="2 3">
    <name type="scientific">Apatococcus lobatus</name>
    <dbReference type="NCBI Taxonomy" id="904363"/>
    <lineage>
        <taxon>Eukaryota</taxon>
        <taxon>Viridiplantae</taxon>
        <taxon>Chlorophyta</taxon>
        <taxon>core chlorophytes</taxon>
        <taxon>Trebouxiophyceae</taxon>
        <taxon>Chlorellales</taxon>
        <taxon>Chlorellaceae</taxon>
        <taxon>Apatococcus</taxon>
    </lineage>
</organism>
<dbReference type="AlphaFoldDB" id="A0AAW1QHW2"/>
<protein>
    <submittedName>
        <fullName evidence="2">Uncharacterized protein</fullName>
    </submittedName>
</protein>
<evidence type="ECO:0000256" key="1">
    <source>
        <dbReference type="SAM" id="SignalP"/>
    </source>
</evidence>
<evidence type="ECO:0000313" key="2">
    <source>
        <dbReference type="EMBL" id="KAK9821048.1"/>
    </source>
</evidence>
<comment type="caution">
    <text evidence="2">The sequence shown here is derived from an EMBL/GenBank/DDBJ whole genome shotgun (WGS) entry which is preliminary data.</text>
</comment>
<sequence>MAHKGFTHLLSASMALFLWLMVPAWAQTDTDILNFALQLECLEGEFYNYAAGNGGLPASDRGGGPAPIGGRAAKLGGQTLALAKEIALNEKRHVEFLRSALGSQAVPCPLVNLTAFGDAFNTAVAPNTFNPPFSPFNDDLSFLLATFLFEDIGVSAYQGAAPLLSSKANLAAAAGNFATESYQAGAVRFILFNQQNNPYQIANGNAQAVYKISDGLAALRAKLGGGSNQGVTSPDGSPQVVPVDGNSQTIPRTTAQIIAIGTGGSPTKKGLFFPNGLNGSIK</sequence>
<feature type="chain" id="PRO_5043564914" evidence="1">
    <location>
        <begin position="27"/>
        <end position="282"/>
    </location>
</feature>
<accession>A0AAW1QHW2</accession>
<feature type="signal peptide" evidence="1">
    <location>
        <begin position="1"/>
        <end position="26"/>
    </location>
</feature>